<protein>
    <recommendedName>
        <fullName evidence="4">NodB homology domain-containing protein</fullName>
    </recommendedName>
</protein>
<keyword evidence="2" id="KW-0378">Hydrolase</keyword>
<feature type="transmembrane region" description="Helical" evidence="3">
    <location>
        <begin position="31"/>
        <end position="52"/>
    </location>
</feature>
<dbReference type="AlphaFoldDB" id="A0A167JCA8"/>
<dbReference type="EMBL" id="LRXL01000026">
    <property type="protein sequence ID" value="OAB80535.1"/>
    <property type="molecule type" value="Genomic_DNA"/>
</dbReference>
<accession>A0A167JCA8</accession>
<dbReference type="STRING" id="1763537.ULVI_07325"/>
<dbReference type="GO" id="GO:0005975">
    <property type="term" value="P:carbohydrate metabolic process"/>
    <property type="evidence" value="ECO:0007669"/>
    <property type="project" value="InterPro"/>
</dbReference>
<dbReference type="CDD" id="cd10917">
    <property type="entry name" value="CE4_NodB_like_6s_7s"/>
    <property type="match status" value="1"/>
</dbReference>
<dbReference type="Pfam" id="PF01522">
    <property type="entry name" value="Polysacc_deac_1"/>
    <property type="match status" value="1"/>
</dbReference>
<sequence length="258" mass="29344">MLTHKNITLLIGGLLVGVFIFDIFFPTPLWVYFSGISVWFLLTLFGSFIISWNYHVAAFCGNETLSEKKIAITFDDGPNPEYTPQVLQLLAKYDAKATFFCIGKNIKQHPELVENILKEGHAIGNHSYNHSPFFGFFGKKKVVNELKQTNKVIASFTGIPNTLFRPPFGVTNPSIAKSVKQLKLQTVGWNIRSFDTVIKNPDRIIQRIRRRVSPGSVILMHDTHDRVELVLEHLLLFLKDNGYQTVLIKDLIQLEKDA</sequence>
<keyword evidence="3" id="KW-0472">Membrane</keyword>
<dbReference type="RefSeq" id="WP_068591199.1">
    <property type="nucleotide sequence ID" value="NZ_LRXL01000026.1"/>
</dbReference>
<gene>
    <name evidence="5" type="ORF">ULVI_07325</name>
</gene>
<reference evidence="5 6" key="1">
    <citation type="submission" date="2016-02" db="EMBL/GenBank/DDBJ databases">
        <title>Ulvibacter sp. LPB0005, isolated from Thais luteostoma.</title>
        <authorList>
            <person name="Shin S.-K."/>
            <person name="Yi H."/>
        </authorList>
    </citation>
    <scope>NUCLEOTIDE SEQUENCE [LARGE SCALE GENOMIC DNA]</scope>
    <source>
        <strain evidence="5 6">LPB0005</strain>
    </source>
</reference>
<evidence type="ECO:0000256" key="1">
    <source>
        <dbReference type="ARBA" id="ARBA00022723"/>
    </source>
</evidence>
<dbReference type="PANTHER" id="PTHR10587">
    <property type="entry name" value="GLYCOSYL TRANSFERASE-RELATED"/>
    <property type="match status" value="1"/>
</dbReference>
<evidence type="ECO:0000259" key="4">
    <source>
        <dbReference type="PROSITE" id="PS51677"/>
    </source>
</evidence>
<dbReference type="PROSITE" id="PS51677">
    <property type="entry name" value="NODB"/>
    <property type="match status" value="1"/>
</dbReference>
<keyword evidence="3" id="KW-1133">Transmembrane helix</keyword>
<dbReference type="InterPro" id="IPR050248">
    <property type="entry name" value="Polysacc_deacetylase_ArnD"/>
</dbReference>
<feature type="domain" description="NodB homology" evidence="4">
    <location>
        <begin position="68"/>
        <end position="246"/>
    </location>
</feature>
<feature type="transmembrane region" description="Helical" evidence="3">
    <location>
        <begin position="7"/>
        <end position="25"/>
    </location>
</feature>
<dbReference type="GO" id="GO:0016810">
    <property type="term" value="F:hydrolase activity, acting on carbon-nitrogen (but not peptide) bonds"/>
    <property type="evidence" value="ECO:0007669"/>
    <property type="project" value="InterPro"/>
</dbReference>
<name>A0A167JCA8_9FLAO</name>
<dbReference type="Proteomes" id="UP000077013">
    <property type="component" value="Unassembled WGS sequence"/>
</dbReference>
<dbReference type="Gene3D" id="3.20.20.370">
    <property type="entry name" value="Glycoside hydrolase/deacetylase"/>
    <property type="match status" value="1"/>
</dbReference>
<evidence type="ECO:0000313" key="6">
    <source>
        <dbReference type="Proteomes" id="UP000077013"/>
    </source>
</evidence>
<keyword evidence="1" id="KW-0479">Metal-binding</keyword>
<dbReference type="InterPro" id="IPR011330">
    <property type="entry name" value="Glyco_hydro/deAcase_b/a-brl"/>
</dbReference>
<dbReference type="GO" id="GO:0016020">
    <property type="term" value="C:membrane"/>
    <property type="evidence" value="ECO:0007669"/>
    <property type="project" value="TreeGrafter"/>
</dbReference>
<dbReference type="SUPFAM" id="SSF88713">
    <property type="entry name" value="Glycoside hydrolase/deacetylase"/>
    <property type="match status" value="1"/>
</dbReference>
<evidence type="ECO:0000313" key="5">
    <source>
        <dbReference type="EMBL" id="OAB80535.1"/>
    </source>
</evidence>
<dbReference type="OrthoDB" id="9812065at2"/>
<evidence type="ECO:0000256" key="2">
    <source>
        <dbReference type="ARBA" id="ARBA00022801"/>
    </source>
</evidence>
<proteinExistence type="predicted"/>
<keyword evidence="6" id="KW-1185">Reference proteome</keyword>
<evidence type="ECO:0000256" key="3">
    <source>
        <dbReference type="SAM" id="Phobius"/>
    </source>
</evidence>
<keyword evidence="3" id="KW-0812">Transmembrane</keyword>
<organism evidence="5 6">
    <name type="scientific">Cochleicola gelatinilyticus</name>
    <dbReference type="NCBI Taxonomy" id="1763537"/>
    <lineage>
        <taxon>Bacteria</taxon>
        <taxon>Pseudomonadati</taxon>
        <taxon>Bacteroidota</taxon>
        <taxon>Flavobacteriia</taxon>
        <taxon>Flavobacteriales</taxon>
        <taxon>Flavobacteriaceae</taxon>
        <taxon>Cochleicola</taxon>
    </lineage>
</organism>
<dbReference type="InterPro" id="IPR002509">
    <property type="entry name" value="NODB_dom"/>
</dbReference>
<dbReference type="GO" id="GO:0046872">
    <property type="term" value="F:metal ion binding"/>
    <property type="evidence" value="ECO:0007669"/>
    <property type="project" value="UniProtKB-KW"/>
</dbReference>
<dbReference type="PANTHER" id="PTHR10587:SF133">
    <property type="entry name" value="CHITIN DEACETYLASE 1-RELATED"/>
    <property type="match status" value="1"/>
</dbReference>
<comment type="caution">
    <text evidence="5">The sequence shown here is derived from an EMBL/GenBank/DDBJ whole genome shotgun (WGS) entry which is preliminary data.</text>
</comment>